<accession>A0A0C3F7K9</accession>
<keyword evidence="2" id="KW-1185">Reference proteome</keyword>
<dbReference type="HOGENOM" id="CLU_2606869_0_0_1"/>
<sequence length="79" mass="9229">MAMMVSLQRRLEQQSDGDKERRFFSHALRFLTTSSGRQVEMENWMITSYEVEFGAKIDSGGFSQIFKGIWNKTPVTQKF</sequence>
<dbReference type="InParanoid" id="A0A0C3F7K9"/>
<dbReference type="AlphaFoldDB" id="A0A0C3F7K9"/>
<dbReference type="OrthoDB" id="10261027at2759"/>
<proteinExistence type="predicted"/>
<name>A0A0C3F7K9_PILCF</name>
<dbReference type="Proteomes" id="UP000054166">
    <property type="component" value="Unassembled WGS sequence"/>
</dbReference>
<evidence type="ECO:0000313" key="2">
    <source>
        <dbReference type="Proteomes" id="UP000054166"/>
    </source>
</evidence>
<gene>
    <name evidence="1" type="ORF">PILCRDRAFT_822333</name>
</gene>
<dbReference type="Gene3D" id="3.30.200.20">
    <property type="entry name" value="Phosphorylase Kinase, domain 1"/>
    <property type="match status" value="1"/>
</dbReference>
<protein>
    <submittedName>
        <fullName evidence="1">Uncharacterized protein</fullName>
    </submittedName>
</protein>
<reference evidence="2" key="2">
    <citation type="submission" date="2015-01" db="EMBL/GenBank/DDBJ databases">
        <title>Evolutionary Origins and Diversification of the Mycorrhizal Mutualists.</title>
        <authorList>
            <consortium name="DOE Joint Genome Institute"/>
            <consortium name="Mycorrhizal Genomics Consortium"/>
            <person name="Kohler A."/>
            <person name="Kuo A."/>
            <person name="Nagy L.G."/>
            <person name="Floudas D."/>
            <person name="Copeland A."/>
            <person name="Barry K.W."/>
            <person name="Cichocki N."/>
            <person name="Veneault-Fourrey C."/>
            <person name="LaButti K."/>
            <person name="Lindquist E.A."/>
            <person name="Lipzen A."/>
            <person name="Lundell T."/>
            <person name="Morin E."/>
            <person name="Murat C."/>
            <person name="Riley R."/>
            <person name="Ohm R."/>
            <person name="Sun H."/>
            <person name="Tunlid A."/>
            <person name="Henrissat B."/>
            <person name="Grigoriev I.V."/>
            <person name="Hibbett D.S."/>
            <person name="Martin F."/>
        </authorList>
    </citation>
    <scope>NUCLEOTIDE SEQUENCE [LARGE SCALE GENOMIC DNA]</scope>
    <source>
        <strain evidence="2">F 1598</strain>
    </source>
</reference>
<dbReference type="EMBL" id="KN833003">
    <property type="protein sequence ID" value="KIM80595.1"/>
    <property type="molecule type" value="Genomic_DNA"/>
</dbReference>
<reference evidence="1 2" key="1">
    <citation type="submission" date="2014-04" db="EMBL/GenBank/DDBJ databases">
        <authorList>
            <consortium name="DOE Joint Genome Institute"/>
            <person name="Kuo A."/>
            <person name="Tarkka M."/>
            <person name="Buscot F."/>
            <person name="Kohler A."/>
            <person name="Nagy L.G."/>
            <person name="Floudas D."/>
            <person name="Copeland A."/>
            <person name="Barry K.W."/>
            <person name="Cichocki N."/>
            <person name="Veneault-Fourrey C."/>
            <person name="LaButti K."/>
            <person name="Lindquist E.A."/>
            <person name="Lipzen A."/>
            <person name="Lundell T."/>
            <person name="Morin E."/>
            <person name="Murat C."/>
            <person name="Sun H."/>
            <person name="Tunlid A."/>
            <person name="Henrissat B."/>
            <person name="Grigoriev I.V."/>
            <person name="Hibbett D.S."/>
            <person name="Martin F."/>
            <person name="Nordberg H.P."/>
            <person name="Cantor M.N."/>
            <person name="Hua S.X."/>
        </authorList>
    </citation>
    <scope>NUCLEOTIDE SEQUENCE [LARGE SCALE GENOMIC DNA]</scope>
    <source>
        <strain evidence="1 2">F 1598</strain>
    </source>
</reference>
<organism evidence="1 2">
    <name type="scientific">Piloderma croceum (strain F 1598)</name>
    <dbReference type="NCBI Taxonomy" id="765440"/>
    <lineage>
        <taxon>Eukaryota</taxon>
        <taxon>Fungi</taxon>
        <taxon>Dikarya</taxon>
        <taxon>Basidiomycota</taxon>
        <taxon>Agaricomycotina</taxon>
        <taxon>Agaricomycetes</taxon>
        <taxon>Agaricomycetidae</taxon>
        <taxon>Atheliales</taxon>
        <taxon>Atheliaceae</taxon>
        <taxon>Piloderma</taxon>
    </lineage>
</organism>
<evidence type="ECO:0000313" key="1">
    <source>
        <dbReference type="EMBL" id="KIM80595.1"/>
    </source>
</evidence>